<dbReference type="Gene3D" id="3.40.50.10070">
    <property type="entry name" value="TolB, N-terminal domain"/>
    <property type="match status" value="1"/>
</dbReference>
<dbReference type="InterPro" id="IPR035897">
    <property type="entry name" value="Toll_tir_struct_dom_sf"/>
</dbReference>
<evidence type="ECO:0000313" key="4">
    <source>
        <dbReference type="Proteomes" id="UP001165343"/>
    </source>
</evidence>
<keyword evidence="1" id="KW-0802">TPR repeat</keyword>
<dbReference type="Pfam" id="PF13676">
    <property type="entry name" value="TIR_2"/>
    <property type="match status" value="1"/>
</dbReference>
<feature type="repeat" description="TPR" evidence="1">
    <location>
        <begin position="367"/>
        <end position="400"/>
    </location>
</feature>
<accession>A0ABT0RE70</accession>
<dbReference type="NCBIfam" id="NF047558">
    <property type="entry name" value="TPR_END_plus"/>
    <property type="match status" value="1"/>
</dbReference>
<dbReference type="Pfam" id="PF13432">
    <property type="entry name" value="TPR_16"/>
    <property type="match status" value="1"/>
</dbReference>
<dbReference type="PANTHER" id="PTHR12558">
    <property type="entry name" value="CELL DIVISION CYCLE 16,23,27"/>
    <property type="match status" value="1"/>
</dbReference>
<feature type="domain" description="TIR" evidence="2">
    <location>
        <begin position="1"/>
        <end position="127"/>
    </location>
</feature>
<gene>
    <name evidence="3" type="ORF">LZ519_04570</name>
</gene>
<dbReference type="Gene3D" id="3.40.50.10140">
    <property type="entry name" value="Toll/interleukin-1 receptor homology (TIR) domain"/>
    <property type="match status" value="1"/>
</dbReference>
<dbReference type="InterPro" id="IPR000157">
    <property type="entry name" value="TIR_dom"/>
</dbReference>
<keyword evidence="4" id="KW-1185">Reference proteome</keyword>
<dbReference type="SUPFAM" id="SSF52200">
    <property type="entry name" value="Toll/Interleukin receptor TIR domain"/>
    <property type="match status" value="1"/>
</dbReference>
<name>A0ABT0RE70_9SPHN</name>
<dbReference type="EMBL" id="JAMGBC010000001">
    <property type="protein sequence ID" value="MCL6678592.1"/>
    <property type="molecule type" value="Genomic_DNA"/>
</dbReference>
<dbReference type="InterPro" id="IPR011990">
    <property type="entry name" value="TPR-like_helical_dom_sf"/>
</dbReference>
<reference evidence="3" key="1">
    <citation type="submission" date="2022-05" db="EMBL/GenBank/DDBJ databases">
        <authorList>
            <person name="Jo J.-H."/>
            <person name="Im W.-T."/>
        </authorList>
    </citation>
    <scope>NUCLEOTIDE SEQUENCE</scope>
    <source>
        <strain evidence="3">RG327</strain>
    </source>
</reference>
<dbReference type="SUPFAM" id="SSF48452">
    <property type="entry name" value="TPR-like"/>
    <property type="match status" value="1"/>
</dbReference>
<dbReference type="SMART" id="SM00255">
    <property type="entry name" value="TIR"/>
    <property type="match status" value="1"/>
</dbReference>
<protein>
    <submittedName>
        <fullName evidence="3">TIR domain-containing protein</fullName>
    </submittedName>
</protein>
<comment type="caution">
    <text evidence="3">The sequence shown here is derived from an EMBL/GenBank/DDBJ whole genome shotgun (WGS) entry which is preliminary data.</text>
</comment>
<sequence length="592" mass="65560">MSDVFISYARSTEEQARQVEEALRGAGYGVWRDSDLPAHRGYAEVIEERLKEAKAVVVLWSVEAAKSHWVRAEADTARESGTMVQASVDGTVPPMPFNQIQCASLHGWTGEVDHSGWAKMLASLEALMEREVEPAGRPKVRTKKTSICILPFQNMSGDVEQEYFSDGISEDITTDLSKVSALEVTARNTAFTFKGRSVDVAEVAAKLGVTHVLEGSVRKAGNRVRITAQLIDGSTGGHVWAERFDRDLTDIFEIQDEISRSIVDALKVKLLPQEKKAIEQRGTTNVEAYKLYLLARQYWVTGNHGDPRREERAMRICGRAVQIDPYYAQAWAMLGYTQSNLHYGFNLSMDDGFAAAHTALSIDPTIAEAYLPMVRRLEEQGRTAEADEKMAKALELDPESWEVTKEAGRLRRLRGDIPGATAFYEKAVEIMETDFHAWGLLLTFYQAQGDSENVIRAAQKMVSEAEKALQEDPSNGAALGIIAGGFAALGEPERAREWIDRAMLIDPDNVNMRYNFACVLAAHLNDNEGALKLLDSTLSFSGPTALRMAETDPDFASLRDMPRFQKIIARERKRHGLTEESVVAAATPPAAS</sequence>
<proteinExistence type="predicted"/>
<organism evidence="3 4">
    <name type="scientific">Sphingomonas anseongensis</name>
    <dbReference type="NCBI Taxonomy" id="2908207"/>
    <lineage>
        <taxon>Bacteria</taxon>
        <taxon>Pseudomonadati</taxon>
        <taxon>Pseudomonadota</taxon>
        <taxon>Alphaproteobacteria</taxon>
        <taxon>Sphingomonadales</taxon>
        <taxon>Sphingomonadaceae</taxon>
        <taxon>Sphingomonas</taxon>
    </lineage>
</organism>
<evidence type="ECO:0000256" key="1">
    <source>
        <dbReference type="PROSITE-ProRule" id="PRU00339"/>
    </source>
</evidence>
<dbReference type="Gene3D" id="1.25.40.10">
    <property type="entry name" value="Tetratricopeptide repeat domain"/>
    <property type="match status" value="1"/>
</dbReference>
<dbReference type="RefSeq" id="WP_249867537.1">
    <property type="nucleotide sequence ID" value="NZ_JAMGBC010000001.1"/>
</dbReference>
<evidence type="ECO:0000313" key="3">
    <source>
        <dbReference type="EMBL" id="MCL6678592.1"/>
    </source>
</evidence>
<dbReference type="InterPro" id="IPR019734">
    <property type="entry name" value="TPR_rpt"/>
</dbReference>
<dbReference type="PANTHER" id="PTHR12558:SF13">
    <property type="entry name" value="CELL DIVISION CYCLE PROTEIN 27 HOMOLOG"/>
    <property type="match status" value="1"/>
</dbReference>
<dbReference type="Proteomes" id="UP001165343">
    <property type="component" value="Unassembled WGS sequence"/>
</dbReference>
<dbReference type="PROSITE" id="PS50005">
    <property type="entry name" value="TPR"/>
    <property type="match status" value="1"/>
</dbReference>
<evidence type="ECO:0000259" key="2">
    <source>
        <dbReference type="SMART" id="SM00255"/>
    </source>
</evidence>